<gene>
    <name evidence="2" type="ORF">ODALV1_LOCUS1456</name>
</gene>
<feature type="chain" id="PRO_5047475708" evidence="1">
    <location>
        <begin position="25"/>
        <end position="545"/>
    </location>
</feature>
<sequence length="545" mass="61523">MKSQLFSVAVAIFATVVLLEGTAAAIGPGIKRDISELTNVERLLLRLTHPEVYNVWFPKSDSKSPGVNYEYSMFDFLNIDFPLVALQLGKAGSILLPNMYYEYGFYYCYMGICIGFLNQYDYMEPELRNANLTSLTTRIDSDKLEIEFKIPDLQLVMEKFTMIETDLITNDVVFWRGLSLLVGNFTTKLSADLEFVPGVGLQVSNTVMGGGVDDLRIQKENATHTLPDGTVEEWGEVYTNFTEDLNDGWVSYGEELANFTETWLNCFLSNGRNGNEECEGLLNDRMHRDNFVLFLQAIGLGIAHEASQVEIKQYEEKTPLLPLLLPEFPFPSIESTLLDLPTLILQLGKAFDPMYHHIPVSGFPLKYDFVRERCSSGVCHNIQELMTLTEFGFGGLPENEIKLDITPTNFTFSLKVPHVYLNGEQLQHETRDLDSGLSEFYLGVNLTVSEAAFGISADYSLKEGVGLQVFNVDLTLRLGELQMKFPQYFTVDNGQTSETQELKIDIAPQIMEIWNEVDESGLSFERRYEADVQNVINNHLSGTQP</sequence>
<evidence type="ECO:0000313" key="3">
    <source>
        <dbReference type="Proteomes" id="UP001642540"/>
    </source>
</evidence>
<comment type="caution">
    <text evidence="2">The sequence shown here is derived from an EMBL/GenBank/DDBJ whole genome shotgun (WGS) entry which is preliminary data.</text>
</comment>
<protein>
    <submittedName>
        <fullName evidence="2">Uncharacterized protein</fullName>
    </submittedName>
</protein>
<keyword evidence="3" id="KW-1185">Reference proteome</keyword>
<reference evidence="2 3" key="1">
    <citation type="submission" date="2024-08" db="EMBL/GenBank/DDBJ databases">
        <authorList>
            <person name="Cucini C."/>
            <person name="Frati F."/>
        </authorList>
    </citation>
    <scope>NUCLEOTIDE SEQUENCE [LARGE SCALE GENOMIC DNA]</scope>
</reference>
<accession>A0ABP1PLV2</accession>
<evidence type="ECO:0000313" key="2">
    <source>
        <dbReference type="EMBL" id="CAL8070855.1"/>
    </source>
</evidence>
<dbReference type="EMBL" id="CAXLJM020000004">
    <property type="protein sequence ID" value="CAL8070855.1"/>
    <property type="molecule type" value="Genomic_DNA"/>
</dbReference>
<name>A0ABP1PLV2_9HEXA</name>
<proteinExistence type="predicted"/>
<evidence type="ECO:0000256" key="1">
    <source>
        <dbReference type="SAM" id="SignalP"/>
    </source>
</evidence>
<dbReference type="Proteomes" id="UP001642540">
    <property type="component" value="Unassembled WGS sequence"/>
</dbReference>
<organism evidence="2 3">
    <name type="scientific">Orchesella dallaii</name>
    <dbReference type="NCBI Taxonomy" id="48710"/>
    <lineage>
        <taxon>Eukaryota</taxon>
        <taxon>Metazoa</taxon>
        <taxon>Ecdysozoa</taxon>
        <taxon>Arthropoda</taxon>
        <taxon>Hexapoda</taxon>
        <taxon>Collembola</taxon>
        <taxon>Entomobryomorpha</taxon>
        <taxon>Entomobryoidea</taxon>
        <taxon>Orchesellidae</taxon>
        <taxon>Orchesellinae</taxon>
        <taxon>Orchesella</taxon>
    </lineage>
</organism>
<feature type="signal peptide" evidence="1">
    <location>
        <begin position="1"/>
        <end position="24"/>
    </location>
</feature>
<keyword evidence="1" id="KW-0732">Signal</keyword>